<keyword evidence="4 5" id="KW-0472">Membrane</keyword>
<dbReference type="AlphaFoldDB" id="A0A6P1CYL3"/>
<dbReference type="Pfam" id="PF07681">
    <property type="entry name" value="DoxX"/>
    <property type="match status" value="1"/>
</dbReference>
<feature type="transmembrane region" description="Helical" evidence="5">
    <location>
        <begin position="81"/>
        <end position="100"/>
    </location>
</feature>
<dbReference type="EMBL" id="JAAGVB010000087">
    <property type="protein sequence ID" value="NEW36634.1"/>
    <property type="molecule type" value="Genomic_DNA"/>
</dbReference>
<reference evidence="6 7" key="1">
    <citation type="submission" date="2020-01" db="EMBL/GenBank/DDBJ databases">
        <title>Genetics and antimicrobial susceptibilities of Nocardia species isolated from the soil; a comparison with species isolated from humans.</title>
        <authorList>
            <person name="Carrasco G."/>
            <person name="Monzon S."/>
            <person name="Sansegundo M."/>
            <person name="Garcia E."/>
            <person name="Garrido N."/>
            <person name="Medina M.J."/>
            <person name="Villalon P."/>
            <person name="Ramirez-Arocha A.C."/>
            <person name="Jimenez P."/>
            <person name="Cuesta I."/>
            <person name="Valdezate S."/>
        </authorList>
    </citation>
    <scope>NUCLEOTIDE SEQUENCE [LARGE SCALE GENOMIC DNA]</scope>
    <source>
        <strain evidence="6 7">CNM20110626</strain>
    </source>
</reference>
<proteinExistence type="predicted"/>
<dbReference type="GO" id="GO:0016020">
    <property type="term" value="C:membrane"/>
    <property type="evidence" value="ECO:0007669"/>
    <property type="project" value="UniProtKB-SubCell"/>
</dbReference>
<evidence type="ECO:0000256" key="2">
    <source>
        <dbReference type="ARBA" id="ARBA00022692"/>
    </source>
</evidence>
<feature type="transmembrane region" description="Helical" evidence="5">
    <location>
        <begin position="20"/>
        <end position="41"/>
    </location>
</feature>
<keyword evidence="2 5" id="KW-0812">Transmembrane</keyword>
<evidence type="ECO:0000256" key="5">
    <source>
        <dbReference type="SAM" id="Phobius"/>
    </source>
</evidence>
<sequence length="177" mass="18286">MNTFGTVLRPIDRARDSRQVWAGVTLFARLALGIGFLSAVADRFGVWGEPGTGQVAWGDFDLFVAYLEDLAPYLSGGAVDAAAWLATGCEAVLGVALLIGAVTRLSAVLSAGMLLVFALSMFFFSGPEAPFNASVFSAAGLAMLLALAPAGSFALSVDRALGLDIAGSRTVREGLPL</sequence>
<feature type="transmembrane region" description="Helical" evidence="5">
    <location>
        <begin position="107"/>
        <end position="125"/>
    </location>
</feature>
<keyword evidence="3 5" id="KW-1133">Transmembrane helix</keyword>
<evidence type="ECO:0000256" key="4">
    <source>
        <dbReference type="ARBA" id="ARBA00023136"/>
    </source>
</evidence>
<protein>
    <submittedName>
        <fullName evidence="6">DoxX family membrane protein</fullName>
    </submittedName>
</protein>
<accession>A0A6P1CYL3</accession>
<feature type="transmembrane region" description="Helical" evidence="5">
    <location>
        <begin position="131"/>
        <end position="155"/>
    </location>
</feature>
<evidence type="ECO:0000313" key="7">
    <source>
        <dbReference type="Proteomes" id="UP000471166"/>
    </source>
</evidence>
<evidence type="ECO:0000256" key="1">
    <source>
        <dbReference type="ARBA" id="ARBA00004141"/>
    </source>
</evidence>
<dbReference type="Proteomes" id="UP000471166">
    <property type="component" value="Unassembled WGS sequence"/>
</dbReference>
<comment type="caution">
    <text evidence="6">The sequence shown here is derived from an EMBL/GenBank/DDBJ whole genome shotgun (WGS) entry which is preliminary data.</text>
</comment>
<evidence type="ECO:0000256" key="3">
    <source>
        <dbReference type="ARBA" id="ARBA00022989"/>
    </source>
</evidence>
<evidence type="ECO:0000313" key="6">
    <source>
        <dbReference type="EMBL" id="NEW36634.1"/>
    </source>
</evidence>
<organism evidence="6 7">
    <name type="scientific">Nocardia cyriacigeorgica</name>
    <dbReference type="NCBI Taxonomy" id="135487"/>
    <lineage>
        <taxon>Bacteria</taxon>
        <taxon>Bacillati</taxon>
        <taxon>Actinomycetota</taxon>
        <taxon>Actinomycetes</taxon>
        <taxon>Mycobacteriales</taxon>
        <taxon>Nocardiaceae</taxon>
        <taxon>Nocardia</taxon>
    </lineage>
</organism>
<gene>
    <name evidence="6" type="ORF">GV791_29340</name>
</gene>
<dbReference type="RefSeq" id="WP_163848164.1">
    <property type="nucleotide sequence ID" value="NZ_AP026975.1"/>
</dbReference>
<dbReference type="InterPro" id="IPR032808">
    <property type="entry name" value="DoxX"/>
</dbReference>
<comment type="subcellular location">
    <subcellularLocation>
        <location evidence="1">Membrane</location>
        <topology evidence="1">Multi-pass membrane protein</topology>
    </subcellularLocation>
</comment>
<name>A0A6P1CYL3_9NOCA</name>